<proteinExistence type="predicted"/>
<dbReference type="InterPro" id="IPR001647">
    <property type="entry name" value="HTH_TetR"/>
</dbReference>
<dbReference type="Proteomes" id="UP000245911">
    <property type="component" value="Unassembled WGS sequence"/>
</dbReference>
<evidence type="ECO:0000256" key="4">
    <source>
        <dbReference type="PROSITE-ProRule" id="PRU00335"/>
    </source>
</evidence>
<dbReference type="GO" id="GO:0000976">
    <property type="term" value="F:transcription cis-regulatory region binding"/>
    <property type="evidence" value="ECO:0007669"/>
    <property type="project" value="TreeGrafter"/>
</dbReference>
<accession>A0A2T8HTB0</accession>
<sequence>MVSKPETSKKTRSAPRGRGRGSVGRDHIITATRGLLRRVPPSSLTRKLVAEEAGVDPALVRYYFSDLRHLLTEVLKVLVKDYGERFRALDIDPSSPEDALKKRIRHLVTFLTEETSFHELFIEQIINGHDEWALETRDWFTDQFFGTLSEIIETGRKDGLFRDDFDPRFLYLSIIGAGEFLATSRTIFTRLFGPDQTPNDVADEFVEFLFQTLMQGIAKK</sequence>
<organism evidence="7 8">
    <name type="scientific">Pararhodobacter oceanensis</name>
    <dbReference type="NCBI Taxonomy" id="2172121"/>
    <lineage>
        <taxon>Bacteria</taxon>
        <taxon>Pseudomonadati</taxon>
        <taxon>Pseudomonadota</taxon>
        <taxon>Alphaproteobacteria</taxon>
        <taxon>Rhodobacterales</taxon>
        <taxon>Paracoccaceae</taxon>
        <taxon>Pararhodobacter</taxon>
    </lineage>
</organism>
<dbReference type="InterPro" id="IPR050109">
    <property type="entry name" value="HTH-type_TetR-like_transc_reg"/>
</dbReference>
<comment type="caution">
    <text evidence="7">The sequence shown here is derived from an EMBL/GenBank/DDBJ whole genome shotgun (WGS) entry which is preliminary data.</text>
</comment>
<evidence type="ECO:0000256" key="5">
    <source>
        <dbReference type="SAM" id="MobiDB-lite"/>
    </source>
</evidence>
<feature type="region of interest" description="Disordered" evidence="5">
    <location>
        <begin position="1"/>
        <end position="24"/>
    </location>
</feature>
<evidence type="ECO:0000313" key="7">
    <source>
        <dbReference type="EMBL" id="PVH28689.1"/>
    </source>
</evidence>
<dbReference type="GO" id="GO:0003700">
    <property type="term" value="F:DNA-binding transcription factor activity"/>
    <property type="evidence" value="ECO:0007669"/>
    <property type="project" value="TreeGrafter"/>
</dbReference>
<feature type="compositionally biased region" description="Basic residues" evidence="5">
    <location>
        <begin position="10"/>
        <end position="19"/>
    </location>
</feature>
<dbReference type="SUPFAM" id="SSF48498">
    <property type="entry name" value="Tetracyclin repressor-like, C-terminal domain"/>
    <property type="match status" value="1"/>
</dbReference>
<dbReference type="PANTHER" id="PTHR30055:SF234">
    <property type="entry name" value="HTH-TYPE TRANSCRIPTIONAL REGULATOR BETI"/>
    <property type="match status" value="1"/>
</dbReference>
<dbReference type="AlphaFoldDB" id="A0A2T8HTB0"/>
<protein>
    <recommendedName>
        <fullName evidence="6">HTH tetR-type domain-containing protein</fullName>
    </recommendedName>
</protein>
<reference evidence="7 8" key="1">
    <citation type="submission" date="2018-04" db="EMBL/GenBank/DDBJ databases">
        <title>Pararhodobacter oceanense sp. nov., isolated from marine intertidal sediment.</title>
        <authorList>
            <person name="Wang X.-L."/>
            <person name="Du Z.-J."/>
        </authorList>
    </citation>
    <scope>NUCLEOTIDE SEQUENCE [LARGE SCALE GENOMIC DNA]</scope>
    <source>
        <strain evidence="7 8">AM505</strain>
    </source>
</reference>
<feature type="domain" description="HTH tetR-type" evidence="6">
    <location>
        <begin position="22"/>
        <end position="82"/>
    </location>
</feature>
<evidence type="ECO:0000256" key="2">
    <source>
        <dbReference type="ARBA" id="ARBA00023125"/>
    </source>
</evidence>
<dbReference type="PANTHER" id="PTHR30055">
    <property type="entry name" value="HTH-TYPE TRANSCRIPTIONAL REGULATOR RUTR"/>
    <property type="match status" value="1"/>
</dbReference>
<gene>
    <name evidence="7" type="ORF">DDE20_10900</name>
</gene>
<dbReference type="Gene3D" id="1.10.357.10">
    <property type="entry name" value="Tetracycline Repressor, domain 2"/>
    <property type="match status" value="1"/>
</dbReference>
<dbReference type="EMBL" id="QDKM01000004">
    <property type="protein sequence ID" value="PVH28689.1"/>
    <property type="molecule type" value="Genomic_DNA"/>
</dbReference>
<dbReference type="InterPro" id="IPR041474">
    <property type="entry name" value="NicS_C"/>
</dbReference>
<evidence type="ECO:0000313" key="8">
    <source>
        <dbReference type="Proteomes" id="UP000245911"/>
    </source>
</evidence>
<dbReference type="InterPro" id="IPR036271">
    <property type="entry name" value="Tet_transcr_reg_TetR-rel_C_sf"/>
</dbReference>
<keyword evidence="8" id="KW-1185">Reference proteome</keyword>
<dbReference type="InterPro" id="IPR009057">
    <property type="entry name" value="Homeodomain-like_sf"/>
</dbReference>
<dbReference type="Pfam" id="PF17938">
    <property type="entry name" value="TetR_C_29"/>
    <property type="match status" value="1"/>
</dbReference>
<evidence type="ECO:0000259" key="6">
    <source>
        <dbReference type="PROSITE" id="PS50977"/>
    </source>
</evidence>
<feature type="DNA-binding region" description="H-T-H motif" evidence="4">
    <location>
        <begin position="45"/>
        <end position="64"/>
    </location>
</feature>
<keyword evidence="3" id="KW-0804">Transcription</keyword>
<dbReference type="RefSeq" id="WP_116558526.1">
    <property type="nucleotide sequence ID" value="NZ_JBLWYE010000001.1"/>
</dbReference>
<evidence type="ECO:0000256" key="3">
    <source>
        <dbReference type="ARBA" id="ARBA00023163"/>
    </source>
</evidence>
<dbReference type="OrthoDB" id="2356263at2"/>
<evidence type="ECO:0000256" key="1">
    <source>
        <dbReference type="ARBA" id="ARBA00023015"/>
    </source>
</evidence>
<keyword evidence="2 4" id="KW-0238">DNA-binding</keyword>
<name>A0A2T8HTB0_9RHOB</name>
<dbReference type="PROSITE" id="PS50977">
    <property type="entry name" value="HTH_TETR_2"/>
    <property type="match status" value="1"/>
</dbReference>
<keyword evidence="1" id="KW-0805">Transcription regulation</keyword>
<dbReference type="SUPFAM" id="SSF46689">
    <property type="entry name" value="Homeodomain-like"/>
    <property type="match status" value="1"/>
</dbReference>